<evidence type="ECO:0008006" key="3">
    <source>
        <dbReference type="Google" id="ProtNLM"/>
    </source>
</evidence>
<protein>
    <recommendedName>
        <fullName evidence="3">Prophage pi2 protein 38</fullName>
    </recommendedName>
</protein>
<reference evidence="1" key="2">
    <citation type="submission" date="2021-04" db="EMBL/GenBank/DDBJ databases">
        <authorList>
            <person name="Liu J."/>
        </authorList>
    </citation>
    <scope>NUCLEOTIDE SEQUENCE</scope>
    <source>
        <strain evidence="1">BAD-6</strain>
    </source>
</reference>
<accession>A0A8J8B2T2</accession>
<dbReference type="Proteomes" id="UP000675664">
    <property type="component" value="Unassembled WGS sequence"/>
</dbReference>
<dbReference type="RefSeq" id="WP_227019182.1">
    <property type="nucleotide sequence ID" value="NZ_JAGSND010000010.1"/>
</dbReference>
<organism evidence="1 2">
    <name type="scientific">Sinanaerobacter chloroacetimidivorans</name>
    <dbReference type="NCBI Taxonomy" id="2818044"/>
    <lineage>
        <taxon>Bacteria</taxon>
        <taxon>Bacillati</taxon>
        <taxon>Bacillota</taxon>
        <taxon>Clostridia</taxon>
        <taxon>Peptostreptococcales</taxon>
        <taxon>Anaerovoracaceae</taxon>
        <taxon>Sinanaerobacter</taxon>
    </lineage>
</organism>
<proteinExistence type="predicted"/>
<comment type="caution">
    <text evidence="1">The sequence shown here is derived from an EMBL/GenBank/DDBJ whole genome shotgun (WGS) entry which is preliminary data.</text>
</comment>
<sequence>MTQPEFYNLIQSAGYPVVYHSFKASEEDPTKPPYIIYLITGSNNIGADNKVKVKINKYRVELYTSKKDLEAEQSLENVFDNASIFYDKVEVYIDTESMLQIIYEVEI</sequence>
<reference evidence="1" key="1">
    <citation type="submission" date="2021-04" db="EMBL/GenBank/DDBJ databases">
        <title>Sinoanaerobacter chloroacetimidivorans sp. nov., an obligate anaerobic bacterium isolated from anaerobic sludge.</title>
        <authorList>
            <person name="Bao Y."/>
        </authorList>
    </citation>
    <scope>NUCLEOTIDE SEQUENCE</scope>
    <source>
        <strain evidence="1">BAD-6</strain>
    </source>
</reference>
<keyword evidence="2" id="KW-1185">Reference proteome</keyword>
<name>A0A8J8B2T2_9FIRM</name>
<dbReference type="EMBL" id="JAGSND010000010">
    <property type="protein sequence ID" value="MBR0599047.1"/>
    <property type="molecule type" value="Genomic_DNA"/>
</dbReference>
<evidence type="ECO:0000313" key="2">
    <source>
        <dbReference type="Proteomes" id="UP000675664"/>
    </source>
</evidence>
<evidence type="ECO:0000313" key="1">
    <source>
        <dbReference type="EMBL" id="MBR0599047.1"/>
    </source>
</evidence>
<dbReference type="AlphaFoldDB" id="A0A8J8B2T2"/>
<gene>
    <name evidence="1" type="ORF">KCX82_14250</name>
</gene>